<gene>
    <name evidence="2" type="ORF">PEVE_00005759</name>
</gene>
<evidence type="ECO:0000259" key="1">
    <source>
        <dbReference type="Pfam" id="PF16977"/>
    </source>
</evidence>
<accession>A0ABN8QMA7</accession>
<organism evidence="2 3">
    <name type="scientific">Porites evermanni</name>
    <dbReference type="NCBI Taxonomy" id="104178"/>
    <lineage>
        <taxon>Eukaryota</taxon>
        <taxon>Metazoa</taxon>
        <taxon>Cnidaria</taxon>
        <taxon>Anthozoa</taxon>
        <taxon>Hexacorallia</taxon>
        <taxon>Scleractinia</taxon>
        <taxon>Fungiina</taxon>
        <taxon>Poritidae</taxon>
        <taxon>Porites</taxon>
    </lineage>
</organism>
<reference evidence="2 3" key="1">
    <citation type="submission" date="2022-05" db="EMBL/GenBank/DDBJ databases">
        <authorList>
            <consortium name="Genoscope - CEA"/>
            <person name="William W."/>
        </authorList>
    </citation>
    <scope>NUCLEOTIDE SEQUENCE [LARGE SCALE GENOMIC DNA]</scope>
</reference>
<feature type="domain" description="Apextrin C-terminal" evidence="1">
    <location>
        <begin position="4"/>
        <end position="131"/>
    </location>
</feature>
<dbReference type="PANTHER" id="PTHR19324">
    <property type="entry name" value="PERFORIN-LIKE PROTEIN 1"/>
    <property type="match status" value="1"/>
</dbReference>
<dbReference type="Proteomes" id="UP001159427">
    <property type="component" value="Unassembled WGS sequence"/>
</dbReference>
<evidence type="ECO:0000313" key="3">
    <source>
        <dbReference type="Proteomes" id="UP001159427"/>
    </source>
</evidence>
<dbReference type="InterPro" id="IPR031569">
    <property type="entry name" value="ApeC"/>
</dbReference>
<dbReference type="PANTHER" id="PTHR19324:SF33">
    <property type="entry name" value="MUCIN-5AC"/>
    <property type="match status" value="1"/>
</dbReference>
<dbReference type="EMBL" id="CALNXI010001369">
    <property type="protein sequence ID" value="CAH3166653.1"/>
    <property type="molecule type" value="Genomic_DNA"/>
</dbReference>
<comment type="caution">
    <text evidence="2">The sequence shown here is derived from an EMBL/GenBank/DDBJ whole genome shotgun (WGS) entry which is preliminary data.</text>
</comment>
<protein>
    <recommendedName>
        <fullName evidence="1">Apextrin C-terminal domain-containing protein</fullName>
    </recommendedName>
</protein>
<evidence type="ECO:0000313" key="2">
    <source>
        <dbReference type="EMBL" id="CAH3166653.1"/>
    </source>
</evidence>
<sequence>MEYSGKYCIYKKGGYCPINLTSGYIRWDDEDNNNKNNKTGTLPDGVYDRNTKIEFCCRTDGNKNNPISLPTLKPFFLLAYDSAECQHVKWAVVSVEWIRFDNEDSSNADDQGGSHPHGAGIDNHKIHYCYYQGK</sequence>
<proteinExistence type="predicted"/>
<keyword evidence="3" id="KW-1185">Reference proteome</keyword>
<dbReference type="Pfam" id="PF16977">
    <property type="entry name" value="ApeC"/>
    <property type="match status" value="1"/>
</dbReference>
<name>A0ABN8QMA7_9CNID</name>